<dbReference type="EMBL" id="JAFFZM010000046">
    <property type="protein sequence ID" value="MBO8203492.1"/>
    <property type="molecule type" value="Genomic_DNA"/>
</dbReference>
<evidence type="ECO:0000313" key="2">
    <source>
        <dbReference type="Proteomes" id="UP000721954"/>
    </source>
</evidence>
<dbReference type="GeneID" id="96263875"/>
<organism evidence="1 2">
    <name type="scientific">Streptomyces smyrnaeus</name>
    <dbReference type="NCBI Taxonomy" id="1387713"/>
    <lineage>
        <taxon>Bacteria</taxon>
        <taxon>Bacillati</taxon>
        <taxon>Actinomycetota</taxon>
        <taxon>Actinomycetes</taxon>
        <taxon>Kitasatosporales</taxon>
        <taxon>Streptomycetaceae</taxon>
        <taxon>Streptomyces</taxon>
    </lineage>
</organism>
<proteinExistence type="predicted"/>
<dbReference type="RefSeq" id="WP_209215270.1">
    <property type="nucleotide sequence ID" value="NZ_JAFFZM010000046.1"/>
</dbReference>
<gene>
    <name evidence="1" type="ORF">JW613_35210</name>
</gene>
<keyword evidence="2" id="KW-1185">Reference proteome</keyword>
<sequence length="52" mass="5660">MSAKTASCLHLPDRVATKARWRLAVGQAEKNNAVRGRAAECPNARVRTDIAQ</sequence>
<evidence type="ECO:0000313" key="1">
    <source>
        <dbReference type="EMBL" id="MBO8203492.1"/>
    </source>
</evidence>
<name>A0ABS3Y771_9ACTN</name>
<comment type="caution">
    <text evidence="1">The sequence shown here is derived from an EMBL/GenBank/DDBJ whole genome shotgun (WGS) entry which is preliminary data.</text>
</comment>
<reference evidence="1 2" key="1">
    <citation type="submission" date="2021-02" db="EMBL/GenBank/DDBJ databases">
        <title>Streptomyces spirodelae sp. nov., isolated from duckweed.</title>
        <authorList>
            <person name="Saimee Y."/>
            <person name="Duangmal K."/>
        </authorList>
    </citation>
    <scope>NUCLEOTIDE SEQUENCE [LARGE SCALE GENOMIC DNA]</scope>
    <source>
        <strain evidence="1 2">DSM 42105</strain>
    </source>
</reference>
<accession>A0ABS3Y771</accession>
<protein>
    <submittedName>
        <fullName evidence="1">Uncharacterized protein</fullName>
    </submittedName>
</protein>
<dbReference type="Proteomes" id="UP000721954">
    <property type="component" value="Unassembled WGS sequence"/>
</dbReference>